<feature type="domain" description="F-box protein AT5G49610-like beta-propeller" evidence="2">
    <location>
        <begin position="183"/>
        <end position="379"/>
    </location>
</feature>
<sequence length="398" mass="43666">MDAPMPPPPLRVPPHLPDEVVEDILVRVPADDPARLLRSALTCKRWARLMANRGFRRRYRERYRGAPPVLGVLANLTLTGGVARFIPNPTCGFRPARDDLRGYRAHDARHGRVLLNRLPGTPAPHRDQESALAVWDPTTDQLRQLPLLKRPHQVLNWNAAVLCGADAGAACDHLDCHAGPFRVVFVGIDSERIFASVYSSEFGAWSDATSADHPGDDLDIASPGALAGNAIHFVFLRGTRVLKYDLGTRKMYHLRLPRMLAYGSRIVLMAMEDGKLGFAELWLQYTVLRLWSLELSPNGLDGAWVLGRSIELNKHLPADAFLPGSMPCVVAFADGAGIIFLKMIDGLYGLDLKSARATKISMASGFYDIVPFVSFYIPVLRAALVTSGEESSVGSSSP</sequence>
<dbReference type="PANTHER" id="PTHR32133">
    <property type="entry name" value="OS07G0120400 PROTEIN"/>
    <property type="match status" value="1"/>
</dbReference>
<proteinExistence type="predicted"/>
<evidence type="ECO:0000313" key="3">
    <source>
        <dbReference type="EMBL" id="RCV09213.1"/>
    </source>
</evidence>
<feature type="domain" description="F-box" evidence="1">
    <location>
        <begin position="15"/>
        <end position="53"/>
    </location>
</feature>
<name>A0A368PUB2_SETIT</name>
<evidence type="ECO:0000259" key="1">
    <source>
        <dbReference type="Pfam" id="PF12937"/>
    </source>
</evidence>
<dbReference type="InterPro" id="IPR036047">
    <property type="entry name" value="F-box-like_dom_sf"/>
</dbReference>
<dbReference type="Pfam" id="PF12937">
    <property type="entry name" value="F-box-like"/>
    <property type="match status" value="1"/>
</dbReference>
<dbReference type="InterPro" id="IPR001810">
    <property type="entry name" value="F-box_dom"/>
</dbReference>
<evidence type="ECO:0000259" key="2">
    <source>
        <dbReference type="Pfam" id="PF23635"/>
    </source>
</evidence>
<gene>
    <name evidence="3" type="ORF">SETIT_2G009300v2</name>
</gene>
<dbReference type="OrthoDB" id="669601at2759"/>
<dbReference type="SUPFAM" id="SSF81383">
    <property type="entry name" value="F-box domain"/>
    <property type="match status" value="1"/>
</dbReference>
<accession>A0A368PUB2</accession>
<reference evidence="3" key="1">
    <citation type="journal article" date="2012" name="Nat. Biotechnol.">
        <title>Reference genome sequence of the model plant Setaria.</title>
        <authorList>
            <person name="Bennetzen J.L."/>
            <person name="Schmutz J."/>
            <person name="Wang H."/>
            <person name="Percifield R."/>
            <person name="Hawkins J."/>
            <person name="Pontaroli A.C."/>
            <person name="Estep M."/>
            <person name="Feng L."/>
            <person name="Vaughn J.N."/>
            <person name="Grimwood J."/>
            <person name="Jenkins J."/>
            <person name="Barry K."/>
            <person name="Lindquist E."/>
            <person name="Hellsten U."/>
            <person name="Deshpande S."/>
            <person name="Wang X."/>
            <person name="Wu X."/>
            <person name="Mitros T."/>
            <person name="Triplett J."/>
            <person name="Yang X."/>
            <person name="Ye C.Y."/>
            <person name="Mauro-Herrera M."/>
            <person name="Wang L."/>
            <person name="Li P."/>
            <person name="Sharma M."/>
            <person name="Sharma R."/>
            <person name="Ronald P.C."/>
            <person name="Panaud O."/>
            <person name="Kellogg E.A."/>
            <person name="Brutnell T.P."/>
            <person name="Doust A.N."/>
            <person name="Tuskan G.A."/>
            <person name="Rokhsar D."/>
            <person name="Devos K.M."/>
        </authorList>
    </citation>
    <scope>NUCLEOTIDE SEQUENCE [LARGE SCALE GENOMIC DNA]</scope>
    <source>
        <strain evidence="3">Yugu1</strain>
    </source>
</reference>
<organism evidence="3">
    <name type="scientific">Setaria italica</name>
    <name type="common">Foxtail millet</name>
    <name type="synonym">Panicum italicum</name>
    <dbReference type="NCBI Taxonomy" id="4555"/>
    <lineage>
        <taxon>Eukaryota</taxon>
        <taxon>Viridiplantae</taxon>
        <taxon>Streptophyta</taxon>
        <taxon>Embryophyta</taxon>
        <taxon>Tracheophyta</taxon>
        <taxon>Spermatophyta</taxon>
        <taxon>Magnoliopsida</taxon>
        <taxon>Liliopsida</taxon>
        <taxon>Poales</taxon>
        <taxon>Poaceae</taxon>
        <taxon>PACMAD clade</taxon>
        <taxon>Panicoideae</taxon>
        <taxon>Panicodae</taxon>
        <taxon>Paniceae</taxon>
        <taxon>Cenchrinae</taxon>
        <taxon>Setaria</taxon>
    </lineage>
</organism>
<dbReference type="PANTHER" id="PTHR32133:SF315">
    <property type="entry name" value="F-BOX DOMAIN-CONTAINING PROTEIN"/>
    <property type="match status" value="1"/>
</dbReference>
<dbReference type="Pfam" id="PF23635">
    <property type="entry name" value="Beta-prop_AT5G49610-like"/>
    <property type="match status" value="1"/>
</dbReference>
<dbReference type="EMBL" id="CM003529">
    <property type="protein sequence ID" value="RCV09213.1"/>
    <property type="molecule type" value="Genomic_DNA"/>
</dbReference>
<dbReference type="InterPro" id="IPR056594">
    <property type="entry name" value="AT5G49610-like_b-prop"/>
</dbReference>
<protein>
    <submittedName>
        <fullName evidence="3">Uncharacterized protein</fullName>
    </submittedName>
</protein>
<reference evidence="3" key="2">
    <citation type="submission" date="2015-07" db="EMBL/GenBank/DDBJ databases">
        <authorList>
            <person name="Noorani M."/>
        </authorList>
    </citation>
    <scope>NUCLEOTIDE SEQUENCE</scope>
    <source>
        <strain evidence="3">Yugu1</strain>
    </source>
</reference>
<dbReference type="AlphaFoldDB" id="A0A368PUB2"/>